<gene>
    <name evidence="3" type="ORF">I8Y21_003568</name>
</gene>
<name>A0AAN5REM7_KLEOX</name>
<dbReference type="InterPro" id="IPR039448">
    <property type="entry name" value="Beta_helix"/>
</dbReference>
<dbReference type="SUPFAM" id="SSF51126">
    <property type="entry name" value="Pectin lyase-like"/>
    <property type="match status" value="1"/>
</dbReference>
<dbReference type="InterPro" id="IPR011050">
    <property type="entry name" value="Pectin_lyase_fold/virulence"/>
</dbReference>
<dbReference type="SMART" id="SM00710">
    <property type="entry name" value="PbH1"/>
    <property type="match status" value="6"/>
</dbReference>
<sequence>MTDTNYLVSTPVTPFSTPRSFKSVAHGKIYIGSPDTDPVNPANQIPVYVVNEDSSEVRISQPITINAGGFPVYNGQIMKFITKQNFSMAVYDAYGVQQFYWPDISKIDPSSVFNLLLNMLGADDGAKYIGGLGFLTPEMFGAKRDGVSDDSEAVQLAIYRASIGPTKIIWVGGGKYLCSPVNFNIPSGVSIIGGGAGSGFIFPTPPSSAMHEFFTLAGNGSLLKDFSIQFNTGGLGSIGAVQAYGVWFKDTATNCRAEGLTIDGKYSDTVMGFSNGFRLTGQDNTVRNCIVTHCSMGVTVRGTRLSILDSHFDNGYTTEDGTVWTSSKPQWDGIACEGILDCLISGNTCTNNGQSGIYIGGGGAGYSSGNIITNNRCFHNWNRGIDTGISGTQSTTNDVTNFTISDNHLRDNRETQLWLYGTNNSRISNNSVFETSEYNTLFGTQASATRAGIALGLSSACVNNVIEGNTVIVQSTTPYSVVYNGTGHKISASNRILGGQTTYIFGTDALRLYFNNVEFYQGTFSPQLIVGSGLTLSSSTGRYTIKSGRVNFDISLTITASSPTVSVNHRIYSRGIICISTRQILQR</sequence>
<dbReference type="Gene3D" id="2.170.14.10">
    <property type="entry name" value="Phage P22 tailspike-like, N-terminal domain"/>
    <property type="match status" value="1"/>
</dbReference>
<evidence type="ECO:0000259" key="1">
    <source>
        <dbReference type="Pfam" id="PF09008"/>
    </source>
</evidence>
<evidence type="ECO:0000259" key="2">
    <source>
        <dbReference type="Pfam" id="PF13229"/>
    </source>
</evidence>
<dbReference type="SUPFAM" id="SSF51327">
    <property type="entry name" value="Head-binding domain of phage P22 tailspike protein"/>
    <property type="match status" value="1"/>
</dbReference>
<organism evidence="3 4">
    <name type="scientific">Klebsiella oxytoca</name>
    <dbReference type="NCBI Taxonomy" id="571"/>
    <lineage>
        <taxon>Bacteria</taxon>
        <taxon>Pseudomonadati</taxon>
        <taxon>Pseudomonadota</taxon>
        <taxon>Gammaproteobacteria</taxon>
        <taxon>Enterobacterales</taxon>
        <taxon>Enterobacteriaceae</taxon>
        <taxon>Klebsiella/Raoultella group</taxon>
        <taxon>Klebsiella</taxon>
    </lineage>
</organism>
<feature type="domain" description="Bacteriophage P22 tailspike N-terminal" evidence="1">
    <location>
        <begin position="4"/>
        <end position="110"/>
    </location>
</feature>
<protein>
    <recommendedName>
        <fullName evidence="5">Pectate lyase superfamily protein</fullName>
    </recommendedName>
</protein>
<dbReference type="InterPro" id="IPR009093">
    <property type="entry name" value="P22_tailspike_N"/>
</dbReference>
<evidence type="ECO:0000313" key="3">
    <source>
        <dbReference type="EMBL" id="HAT1682861.1"/>
    </source>
</evidence>
<dbReference type="Pfam" id="PF13229">
    <property type="entry name" value="Beta_helix"/>
    <property type="match status" value="1"/>
</dbReference>
<accession>A0AAN5REM7</accession>
<dbReference type="InterPro" id="IPR006626">
    <property type="entry name" value="PbH1"/>
</dbReference>
<dbReference type="InterPro" id="IPR036730">
    <property type="entry name" value="P22_tailspike_N_sf"/>
</dbReference>
<dbReference type="Pfam" id="PF09008">
    <property type="entry name" value="Head_binding"/>
    <property type="match status" value="1"/>
</dbReference>
<reference evidence="3" key="1">
    <citation type="journal article" date="2018" name="Genome Biol.">
        <title>SKESA: strategic k-mer extension for scrupulous assemblies.</title>
        <authorList>
            <person name="Souvorov A."/>
            <person name="Agarwala R."/>
            <person name="Lipman D.J."/>
        </authorList>
    </citation>
    <scope>NUCLEOTIDE SEQUENCE</scope>
    <source>
        <strain evidence="3">R404</strain>
    </source>
</reference>
<dbReference type="InterPro" id="IPR012334">
    <property type="entry name" value="Pectin_lyas_fold"/>
</dbReference>
<dbReference type="Gene3D" id="2.160.20.10">
    <property type="entry name" value="Single-stranded right-handed beta-helix, Pectin lyase-like"/>
    <property type="match status" value="1"/>
</dbReference>
<feature type="domain" description="Right handed beta helix" evidence="2">
    <location>
        <begin position="265"/>
        <end position="432"/>
    </location>
</feature>
<dbReference type="EMBL" id="DACSEO010000046">
    <property type="protein sequence ID" value="HAT1682861.1"/>
    <property type="molecule type" value="Genomic_DNA"/>
</dbReference>
<proteinExistence type="predicted"/>
<evidence type="ECO:0000313" key="4">
    <source>
        <dbReference type="Proteomes" id="UP000856143"/>
    </source>
</evidence>
<dbReference type="AlphaFoldDB" id="A0AAN5REM7"/>
<reference evidence="3" key="2">
    <citation type="submission" date="2020-11" db="EMBL/GenBank/DDBJ databases">
        <authorList>
            <consortium name="NCBI Pathogen Detection Project"/>
        </authorList>
    </citation>
    <scope>NUCLEOTIDE SEQUENCE</scope>
    <source>
        <strain evidence="3">R404</strain>
    </source>
</reference>
<comment type="caution">
    <text evidence="3">The sequence shown here is derived from an EMBL/GenBank/DDBJ whole genome shotgun (WGS) entry which is preliminary data.</text>
</comment>
<dbReference type="Proteomes" id="UP000856143">
    <property type="component" value="Unassembled WGS sequence"/>
</dbReference>
<evidence type="ECO:0008006" key="5">
    <source>
        <dbReference type="Google" id="ProtNLM"/>
    </source>
</evidence>